<evidence type="ECO:0000313" key="1">
    <source>
        <dbReference type="EMBL" id="KAF2258914.1"/>
    </source>
</evidence>
<feature type="non-terminal residue" evidence="1">
    <location>
        <position position="167"/>
    </location>
</feature>
<protein>
    <submittedName>
        <fullName evidence="1">Uncharacterized protein</fullName>
    </submittedName>
</protein>
<name>A0A9P4N1N8_9PLEO</name>
<evidence type="ECO:0000313" key="2">
    <source>
        <dbReference type="Proteomes" id="UP000800093"/>
    </source>
</evidence>
<dbReference type="OrthoDB" id="3880401at2759"/>
<feature type="non-terminal residue" evidence="1">
    <location>
        <position position="1"/>
    </location>
</feature>
<dbReference type="Proteomes" id="UP000800093">
    <property type="component" value="Unassembled WGS sequence"/>
</dbReference>
<comment type="caution">
    <text evidence="1">The sequence shown here is derived from an EMBL/GenBank/DDBJ whole genome shotgun (WGS) entry which is preliminary data.</text>
</comment>
<dbReference type="EMBL" id="ML986728">
    <property type="protein sequence ID" value="KAF2258914.1"/>
    <property type="molecule type" value="Genomic_DNA"/>
</dbReference>
<keyword evidence="2" id="KW-1185">Reference proteome</keyword>
<sequence>TFTDLKAAKEFAKGQLKSEGYDIEFFKTYEVKDPAKTWEYGDGVIVYAVGPSDELFKVELDTISNTHRLQGDQNGRIQEPVYHVLQTIIDYNSDRSGFERYSIVEVTCTSRELARAHALRVLLADGDVKKEDFVEYDEYADGAEGPFGADVLVHAVKDGGYNVLVSV</sequence>
<reference evidence="2" key="1">
    <citation type="journal article" date="2020" name="Stud. Mycol.">
        <title>101 Dothideomycetes genomes: A test case for predicting lifestyles and emergence of pathogens.</title>
        <authorList>
            <person name="Haridas S."/>
            <person name="Albert R."/>
            <person name="Binder M."/>
            <person name="Bloem J."/>
            <person name="LaButti K."/>
            <person name="Salamov A."/>
            <person name="Andreopoulos B."/>
            <person name="Baker S."/>
            <person name="Barry K."/>
            <person name="Bills G."/>
            <person name="Bluhm B."/>
            <person name="Cannon C."/>
            <person name="Castanera R."/>
            <person name="Culley D."/>
            <person name="Daum C."/>
            <person name="Ezra D."/>
            <person name="Gonzalez J."/>
            <person name="Henrissat B."/>
            <person name="Kuo A."/>
            <person name="Liang C."/>
            <person name="Lipzen A."/>
            <person name="Lutzoni F."/>
            <person name="Magnuson J."/>
            <person name="Mondo S."/>
            <person name="Nolan M."/>
            <person name="Ohm R."/>
            <person name="Pangilinan J."/>
            <person name="Park H.-J."/>
            <person name="Ramirez L."/>
            <person name="Alfaro M."/>
            <person name="Sun H."/>
            <person name="Tritt A."/>
            <person name="Yoshinaga Y."/>
            <person name="Zwiers L.-H."/>
            <person name="Turgeon B."/>
            <person name="Goodwin S."/>
            <person name="Spatafora J."/>
            <person name="Crous P."/>
            <person name="Grigoriev I."/>
        </authorList>
    </citation>
    <scope>NUCLEOTIDE SEQUENCE [LARGE SCALE GENOMIC DNA]</scope>
    <source>
        <strain evidence="2">CBS 304.66</strain>
    </source>
</reference>
<dbReference type="AlphaFoldDB" id="A0A9P4N1N8"/>
<accession>A0A9P4N1N8</accession>
<proteinExistence type="predicted"/>
<organism evidence="1 2">
    <name type="scientific">Lojkania enalia</name>
    <dbReference type="NCBI Taxonomy" id="147567"/>
    <lineage>
        <taxon>Eukaryota</taxon>
        <taxon>Fungi</taxon>
        <taxon>Dikarya</taxon>
        <taxon>Ascomycota</taxon>
        <taxon>Pezizomycotina</taxon>
        <taxon>Dothideomycetes</taxon>
        <taxon>Pleosporomycetidae</taxon>
        <taxon>Pleosporales</taxon>
        <taxon>Pleosporales incertae sedis</taxon>
        <taxon>Lojkania</taxon>
    </lineage>
</organism>
<gene>
    <name evidence="1" type="ORF">CC78DRAFT_438385</name>
</gene>